<evidence type="ECO:0000256" key="1">
    <source>
        <dbReference type="HAMAP-Rule" id="MF_02243"/>
    </source>
</evidence>
<feature type="binding site" evidence="1">
    <location>
        <position position="195"/>
    </location>
    <ligand>
        <name>a divalent metal cation</name>
        <dbReference type="ChEBI" id="CHEBI:60240"/>
    </ligand>
</feature>
<protein>
    <recommendedName>
        <fullName evidence="1">Tagaturonate/fructuronate epimerase</fullName>
        <shortName evidence="1">D-TagA/D-FruA epimerase</shortName>
        <ecNumber evidence="1">5.1.2.7</ecNumber>
    </recommendedName>
</protein>
<keyword evidence="3" id="KW-1185">Reference proteome</keyword>
<keyword evidence="1" id="KW-0413">Isomerase</keyword>
<comment type="function">
    <text evidence="1">Catalyzes the epimerization of D-tagaturonate (D-TagA) to D-fructuronate (D-FruA).</text>
</comment>
<comment type="caution">
    <text evidence="2">The sequence shown here is derived from an EMBL/GenBank/DDBJ whole genome shotgun (WGS) entry which is preliminary data.</text>
</comment>
<comment type="cofactor">
    <cofactor evidence="1">
        <name>a divalent metal cation</name>
        <dbReference type="ChEBI" id="CHEBI:60240"/>
    </cofactor>
</comment>
<feature type="active site" description="Proton acceptor" evidence="1">
    <location>
        <position position="194"/>
    </location>
</feature>
<gene>
    <name evidence="1" type="primary">uxaE</name>
    <name evidence="2" type="ORF">FKZ61_02665</name>
</gene>
<dbReference type="GO" id="GO:0016856">
    <property type="term" value="F:racemase and epimerase activity, acting on hydroxy acids and derivatives"/>
    <property type="evidence" value="ECO:0007669"/>
    <property type="project" value="UniProtKB-UniRule"/>
</dbReference>
<dbReference type="OrthoDB" id="9797992at2"/>
<comment type="catalytic activity">
    <reaction evidence="1">
        <text>keto-D-tagaturonate = keto-D-fructuronate</text>
        <dbReference type="Rhea" id="RHEA:51656"/>
        <dbReference type="ChEBI" id="CHEBI:17886"/>
        <dbReference type="ChEBI" id="CHEBI:59881"/>
        <dbReference type="EC" id="5.1.2.7"/>
    </reaction>
</comment>
<evidence type="ECO:0000313" key="2">
    <source>
        <dbReference type="EMBL" id="TQE97340.1"/>
    </source>
</evidence>
<dbReference type="RefSeq" id="WP_141608533.1">
    <property type="nucleotide sequence ID" value="NZ_VIGC02000003.1"/>
</dbReference>
<evidence type="ECO:0000313" key="3">
    <source>
        <dbReference type="Proteomes" id="UP000317371"/>
    </source>
</evidence>
<keyword evidence="1" id="KW-0479">Metal-binding</keyword>
<name>A0A540VKP2_9CHLR</name>
<feature type="binding site" evidence="1">
    <location>
        <position position="383"/>
    </location>
    <ligand>
        <name>a divalent metal cation</name>
        <dbReference type="ChEBI" id="CHEBI:60240"/>
    </ligand>
</feature>
<sequence>MTELLPWLDQVELAPPLAEEAAAAVAGALGELAQGQVYPRSLAAAHGGLFFLMRRGLDKFLGCLSADAGLGQRFTGQHSQVQVDGRTLQLTVAPTTGANAAALRTLLPYLVARPLGLRKSAGCGDRLGLATPGHIRALRATFGRDEDAAMAPIFAQQSIRENARTGRTPQEVMDDAMWGVFQEGWRAGFGADADHLKTLADVDICAAAGYTFYTVDPGDHVDDEANTAAFPALEARVDALPWDVLDSSPADLAARLADRPIDLGTLKVTLDRETLWRAAAKYGRAVAHTVTMYRHLAGAMGERPFELEMSVDETATVTSLAEHVYIAAELQRLGVRCVSLAPRYVGTFEKGVDYIGDLDAFEQSIAQHMAVSRTFGPYKLSLHSGSDKFSIYPIASRVAGDLVHLKTAGTSYLEALRAIAAMAPDLFRQIVAFARERYPTDRASYHVSAELEKMPDIAGWPDDRLPELLNDFHAREILHVTFGSVLNHPPFREPFFTALRTHEETYSEMLERHFCRHFAPFAG</sequence>
<proteinExistence type="inferred from homology"/>
<dbReference type="HAMAP" id="MF_02243">
    <property type="entry name" value="UxaE"/>
    <property type="match status" value="1"/>
</dbReference>
<dbReference type="Proteomes" id="UP000317371">
    <property type="component" value="Unassembled WGS sequence"/>
</dbReference>
<feature type="active site" description="Proton donor" evidence="1">
    <location>
        <position position="308"/>
    </location>
</feature>
<dbReference type="InParanoid" id="A0A540VKP2"/>
<organism evidence="2 3">
    <name type="scientific">Litorilinea aerophila</name>
    <dbReference type="NCBI Taxonomy" id="1204385"/>
    <lineage>
        <taxon>Bacteria</taxon>
        <taxon>Bacillati</taxon>
        <taxon>Chloroflexota</taxon>
        <taxon>Caldilineae</taxon>
        <taxon>Caldilineales</taxon>
        <taxon>Caldilineaceae</taxon>
        <taxon>Litorilinea</taxon>
    </lineage>
</organism>
<dbReference type="GO" id="GO:0046872">
    <property type="term" value="F:metal ion binding"/>
    <property type="evidence" value="ECO:0007669"/>
    <property type="project" value="UniProtKB-UniRule"/>
</dbReference>
<comment type="similarity">
    <text evidence="1">Belongs to the UxaE family.</text>
</comment>
<dbReference type="InterPro" id="IPR032586">
    <property type="entry name" value="UxaE"/>
</dbReference>
<dbReference type="EMBL" id="VIGC01000003">
    <property type="protein sequence ID" value="TQE97340.1"/>
    <property type="molecule type" value="Genomic_DNA"/>
</dbReference>
<dbReference type="Pfam" id="PF16257">
    <property type="entry name" value="UxaE"/>
    <property type="match status" value="1"/>
</dbReference>
<feature type="binding site" evidence="1">
    <location>
        <position position="350"/>
    </location>
    <ligand>
        <name>a divalent metal cation</name>
        <dbReference type="ChEBI" id="CHEBI:60240"/>
    </ligand>
</feature>
<dbReference type="EC" id="5.1.2.7" evidence="1"/>
<dbReference type="AlphaFoldDB" id="A0A540VKP2"/>
<accession>A0A540VKP2</accession>
<reference evidence="2 3" key="1">
    <citation type="submission" date="2019-06" db="EMBL/GenBank/DDBJ databases">
        <title>Genome sequence of Litorilinea aerophila BAA-2444.</title>
        <authorList>
            <person name="Maclea K.S."/>
            <person name="Maurais E.G."/>
            <person name="Iannazzi L.C."/>
        </authorList>
    </citation>
    <scope>NUCLEOTIDE SEQUENCE [LARGE SCALE GENOMIC DNA]</scope>
    <source>
        <strain evidence="2 3">ATCC BAA-2444</strain>
    </source>
</reference>